<accession>A0A0K1PWQ6</accession>
<protein>
    <submittedName>
        <fullName evidence="3">4-hydroxybenzoyl-CoA thioesterase family active site protein</fullName>
    </submittedName>
</protein>
<dbReference type="KEGG" id="llu:AKJ09_04233"/>
<dbReference type="InterPro" id="IPR006684">
    <property type="entry name" value="YbgC/YbaW"/>
</dbReference>
<dbReference type="Gene3D" id="3.10.129.10">
    <property type="entry name" value="Hotdog Thioesterase"/>
    <property type="match status" value="1"/>
</dbReference>
<dbReference type="GO" id="GO:0047617">
    <property type="term" value="F:fatty acyl-CoA hydrolase activity"/>
    <property type="evidence" value="ECO:0007669"/>
    <property type="project" value="TreeGrafter"/>
</dbReference>
<evidence type="ECO:0000256" key="2">
    <source>
        <dbReference type="ARBA" id="ARBA00022801"/>
    </source>
</evidence>
<reference evidence="3 4" key="1">
    <citation type="submission" date="2015-08" db="EMBL/GenBank/DDBJ databases">
        <authorList>
            <person name="Babu N.S."/>
            <person name="Beckwith C.J."/>
            <person name="Beseler K.G."/>
            <person name="Brison A."/>
            <person name="Carone J.V."/>
            <person name="Caskin T.P."/>
            <person name="Diamond M."/>
            <person name="Durham M.E."/>
            <person name="Foxe J.M."/>
            <person name="Go M."/>
            <person name="Henderson B.A."/>
            <person name="Jones I.B."/>
            <person name="McGettigan J.A."/>
            <person name="Micheletti S.J."/>
            <person name="Nasrallah M.E."/>
            <person name="Ortiz D."/>
            <person name="Piller C.R."/>
            <person name="Privatt S.R."/>
            <person name="Schneider S.L."/>
            <person name="Sharp S."/>
            <person name="Smith T.C."/>
            <person name="Stanton J.D."/>
            <person name="Ullery H.E."/>
            <person name="Wilson R.J."/>
            <person name="Serrano M.G."/>
            <person name="Buck G."/>
            <person name="Lee V."/>
            <person name="Wang Y."/>
            <person name="Carvalho R."/>
            <person name="Voegtly L."/>
            <person name="Shi R."/>
            <person name="Duckworth R."/>
            <person name="Johnson A."/>
            <person name="Loviza R."/>
            <person name="Walstead R."/>
            <person name="Shah Z."/>
            <person name="Kiflezghi M."/>
            <person name="Wade K."/>
            <person name="Ball S.L."/>
            <person name="Bradley K.W."/>
            <person name="Asai D.J."/>
            <person name="Bowman C.A."/>
            <person name="Russell D.A."/>
            <person name="Pope W.H."/>
            <person name="Jacobs-Sera D."/>
            <person name="Hendrix R.W."/>
            <person name="Hatfull G.F."/>
        </authorList>
    </citation>
    <scope>NUCLEOTIDE SEQUENCE [LARGE SCALE GENOMIC DNA]</scope>
    <source>
        <strain evidence="3 4">DSM 27648</strain>
    </source>
</reference>
<dbReference type="Proteomes" id="UP000064967">
    <property type="component" value="Chromosome"/>
</dbReference>
<dbReference type="InterPro" id="IPR008272">
    <property type="entry name" value="HB-CoA_thioesterase_AS"/>
</dbReference>
<evidence type="ECO:0000313" key="4">
    <source>
        <dbReference type="Proteomes" id="UP000064967"/>
    </source>
</evidence>
<keyword evidence="2" id="KW-0378">Hydrolase</keyword>
<dbReference type="PROSITE" id="PS01328">
    <property type="entry name" value="4HBCOA_THIOESTERASE"/>
    <property type="match status" value="1"/>
</dbReference>
<dbReference type="PANTHER" id="PTHR31793:SF27">
    <property type="entry name" value="NOVEL THIOESTERASE SUPERFAMILY DOMAIN AND SAPOSIN A-TYPE DOMAIN CONTAINING PROTEIN (0610012H03RIK)"/>
    <property type="match status" value="1"/>
</dbReference>
<dbReference type="PATRIC" id="fig|1391654.3.peg.4289"/>
<dbReference type="EMBL" id="CP012333">
    <property type="protein sequence ID" value="AKU97569.1"/>
    <property type="molecule type" value="Genomic_DNA"/>
</dbReference>
<comment type="similarity">
    <text evidence="1">Belongs to the 4-hydroxybenzoyl-CoA thioesterase family.</text>
</comment>
<dbReference type="AlphaFoldDB" id="A0A0K1PWQ6"/>
<proteinExistence type="inferred from homology"/>
<dbReference type="Pfam" id="PF13279">
    <property type="entry name" value="4HBT_2"/>
    <property type="match status" value="1"/>
</dbReference>
<evidence type="ECO:0000313" key="3">
    <source>
        <dbReference type="EMBL" id="AKU97569.1"/>
    </source>
</evidence>
<dbReference type="CDD" id="cd00586">
    <property type="entry name" value="4HBT"/>
    <property type="match status" value="1"/>
</dbReference>
<dbReference type="NCBIfam" id="TIGR00051">
    <property type="entry name" value="YbgC/FadM family acyl-CoA thioesterase"/>
    <property type="match status" value="1"/>
</dbReference>
<dbReference type="STRING" id="1391654.AKJ09_04233"/>
<dbReference type="PANTHER" id="PTHR31793">
    <property type="entry name" value="4-HYDROXYBENZOYL-COA THIOESTERASE FAMILY MEMBER"/>
    <property type="match status" value="1"/>
</dbReference>
<dbReference type="InterPro" id="IPR029069">
    <property type="entry name" value="HotDog_dom_sf"/>
</dbReference>
<dbReference type="SUPFAM" id="SSF54637">
    <property type="entry name" value="Thioesterase/thiol ester dehydrase-isomerase"/>
    <property type="match status" value="1"/>
</dbReference>
<dbReference type="InterPro" id="IPR050563">
    <property type="entry name" value="4-hydroxybenzoyl-CoA_TE"/>
</dbReference>
<gene>
    <name evidence="3" type="ORF">AKJ09_04233</name>
</gene>
<sequence length="127" mass="14765">MRVRFCETDLMGIVHHGSYLVYFEAGRVEWLRRRGVTYADWAARGWHLPVVEAHASYKLPARFDDMLEVETTLTELRAVSMKFSYRIRRDGVLLNEGYTRLGCIDHQHKLLRIPDAMRDILLAGESA</sequence>
<keyword evidence="4" id="KW-1185">Reference proteome</keyword>
<evidence type="ECO:0000256" key="1">
    <source>
        <dbReference type="ARBA" id="ARBA00005953"/>
    </source>
</evidence>
<name>A0A0K1PWQ6_9BACT</name>
<dbReference type="PIRSF" id="PIRSF003230">
    <property type="entry name" value="YbgC"/>
    <property type="match status" value="1"/>
</dbReference>
<organism evidence="3 4">
    <name type="scientific">Labilithrix luteola</name>
    <dbReference type="NCBI Taxonomy" id="1391654"/>
    <lineage>
        <taxon>Bacteria</taxon>
        <taxon>Pseudomonadati</taxon>
        <taxon>Myxococcota</taxon>
        <taxon>Polyangia</taxon>
        <taxon>Polyangiales</taxon>
        <taxon>Labilitrichaceae</taxon>
        <taxon>Labilithrix</taxon>
    </lineage>
</organism>